<accession>A0AAJ5X4J3</accession>
<dbReference type="Proteomes" id="UP001213664">
    <property type="component" value="Chromosome"/>
</dbReference>
<keyword evidence="1" id="KW-0175">Coiled coil</keyword>
<sequence length="215" mass="24255">MRRWIIAGGLVGALTVSGGLLTGCTTMSKDQCLAGAWGEKGYADGAAGYPMSRLDDHAKACAKYQVAPNPSAYGSAREDGLRSYCTFERGWTEGRSGNTYYGVCRPQEERVFMTAYRDGLRLHAVEDVFETARSALNSAEARIENREDKLEAKERELRGEGLTEQERERVRDRIREVRGEIRDARRNARDARDALDRAEWDVRRVRLELSGRYPV</sequence>
<feature type="coiled-coil region" evidence="1">
    <location>
        <begin position="129"/>
        <end position="208"/>
    </location>
</feature>
<organism evidence="2 3">
    <name type="scientific">Candidatus Brevundimonas colombiensis</name>
    <dbReference type="NCBI Taxonomy" id="3121376"/>
    <lineage>
        <taxon>Bacteria</taxon>
        <taxon>Pseudomonadati</taxon>
        <taxon>Pseudomonadota</taxon>
        <taxon>Alphaproteobacteria</taxon>
        <taxon>Caulobacterales</taxon>
        <taxon>Caulobacteraceae</taxon>
        <taxon>Brevundimonas</taxon>
    </lineage>
</organism>
<reference evidence="2" key="1">
    <citation type="submission" date="2023-03" db="EMBL/GenBank/DDBJ databases">
        <title>Andean soil-derived lignocellulolytic bacterial consortium as a source of novel taxa and putative plastic-active enzymes.</title>
        <authorList>
            <person name="Diaz-Garcia L."/>
            <person name="Chuvochina M."/>
            <person name="Feuerriegel G."/>
            <person name="Bunk B."/>
            <person name="Sproer C."/>
            <person name="Streit W.R."/>
            <person name="Rodriguez L.M."/>
            <person name="Overmann J."/>
            <person name="Jimenez D.J."/>
        </authorList>
    </citation>
    <scope>NUCLEOTIDE SEQUENCE</scope>
    <source>
        <strain evidence="2">MAG 833</strain>
    </source>
</reference>
<evidence type="ECO:0000256" key="1">
    <source>
        <dbReference type="SAM" id="Coils"/>
    </source>
</evidence>
<proteinExistence type="predicted"/>
<protein>
    <submittedName>
        <fullName evidence="2">DUF2799 domain-containing protein</fullName>
    </submittedName>
</protein>
<gene>
    <name evidence="2" type="ORF">P0Y50_01030</name>
</gene>
<evidence type="ECO:0000313" key="3">
    <source>
        <dbReference type="Proteomes" id="UP001213664"/>
    </source>
</evidence>
<evidence type="ECO:0000313" key="2">
    <source>
        <dbReference type="EMBL" id="WEK40215.1"/>
    </source>
</evidence>
<dbReference type="InterPro" id="IPR021242">
    <property type="entry name" value="DUF2799"/>
</dbReference>
<dbReference type="EMBL" id="CP119326">
    <property type="protein sequence ID" value="WEK40215.1"/>
    <property type="molecule type" value="Genomic_DNA"/>
</dbReference>
<dbReference type="AlphaFoldDB" id="A0AAJ5X4J3"/>
<dbReference type="Pfam" id="PF10973">
    <property type="entry name" value="DUF2799"/>
    <property type="match status" value="1"/>
</dbReference>
<dbReference type="PROSITE" id="PS51257">
    <property type="entry name" value="PROKAR_LIPOPROTEIN"/>
    <property type="match status" value="1"/>
</dbReference>
<name>A0AAJ5X4J3_9CAUL</name>